<dbReference type="GO" id="GO:0016301">
    <property type="term" value="F:kinase activity"/>
    <property type="evidence" value="ECO:0007669"/>
    <property type="project" value="UniProtKB-KW"/>
</dbReference>
<reference evidence="1 2" key="1">
    <citation type="journal article" date="2016" name="Genome Announc.">
        <title>Draft Genome Sequences of Five Rapidly Growing Mycobacterium Species, M. thermoresistibile, M. fortuitum subsp. acetamidolyticum, M. canariasense, M. brisbanense, and M. novocastrense.</title>
        <authorList>
            <person name="Katahira K."/>
            <person name="Ogura Y."/>
            <person name="Gotoh Y."/>
            <person name="Hayashi T."/>
        </authorList>
    </citation>
    <scope>NUCLEOTIDE SEQUENCE [LARGE SCALE GENOMIC DNA]</scope>
    <source>
        <strain evidence="1 2">JCM6368</strain>
    </source>
</reference>
<dbReference type="EMBL" id="BCSZ01000064">
    <property type="protein sequence ID" value="GAT05860.1"/>
    <property type="molecule type" value="Genomic_DNA"/>
</dbReference>
<dbReference type="Proteomes" id="UP000069705">
    <property type="component" value="Unassembled WGS sequence"/>
</dbReference>
<keyword evidence="1" id="KW-0418">Kinase</keyword>
<proteinExistence type="predicted"/>
<gene>
    <name evidence="1" type="ORF">RMCFA_5971</name>
</gene>
<name>A0A117IGI7_MYCFO</name>
<comment type="caution">
    <text evidence="1">The sequence shown here is derived from an EMBL/GenBank/DDBJ whole genome shotgun (WGS) entry which is preliminary data.</text>
</comment>
<evidence type="ECO:0000313" key="1">
    <source>
        <dbReference type="EMBL" id="GAT05860.1"/>
    </source>
</evidence>
<accession>A0A117IGI7</accession>
<dbReference type="AlphaFoldDB" id="A0A117IGI7"/>
<organism evidence="1 2">
    <name type="scientific">Mycolicibacterium fortuitum subsp. acetamidolyticum</name>
    <dbReference type="NCBI Taxonomy" id="144550"/>
    <lineage>
        <taxon>Bacteria</taxon>
        <taxon>Bacillati</taxon>
        <taxon>Actinomycetota</taxon>
        <taxon>Actinomycetes</taxon>
        <taxon>Mycobacteriales</taxon>
        <taxon>Mycobacteriaceae</taxon>
        <taxon>Mycolicibacterium</taxon>
    </lineage>
</organism>
<reference evidence="2" key="2">
    <citation type="submission" date="2016-02" db="EMBL/GenBank/DDBJ databases">
        <title>Draft genome sequence of five rapidly growing Mycobacterium species.</title>
        <authorList>
            <person name="Katahira K."/>
            <person name="Gotou Y."/>
            <person name="Iida K."/>
            <person name="Ogura Y."/>
            <person name="Hayashi T."/>
        </authorList>
    </citation>
    <scope>NUCLEOTIDE SEQUENCE [LARGE SCALE GENOMIC DNA]</scope>
    <source>
        <strain evidence="2">JCM6368</strain>
    </source>
</reference>
<protein>
    <submittedName>
        <fullName evidence="1">BY-kinase Wzz domain subunit</fullName>
    </submittedName>
</protein>
<evidence type="ECO:0000313" key="2">
    <source>
        <dbReference type="Proteomes" id="UP000069705"/>
    </source>
</evidence>
<sequence length="51" mass="5194">MVWLAVDSVGAAATGAATANPSPLSPTPAIHMLLMFGFTGFSPPFRFGEVG</sequence>
<keyword evidence="1" id="KW-0808">Transferase</keyword>